<keyword evidence="3" id="KW-1185">Reference proteome</keyword>
<proteinExistence type="predicted"/>
<organism evidence="2 3">
    <name type="scientific">Gigaspora rosea</name>
    <dbReference type="NCBI Taxonomy" id="44941"/>
    <lineage>
        <taxon>Eukaryota</taxon>
        <taxon>Fungi</taxon>
        <taxon>Fungi incertae sedis</taxon>
        <taxon>Mucoromycota</taxon>
        <taxon>Glomeromycotina</taxon>
        <taxon>Glomeromycetes</taxon>
        <taxon>Diversisporales</taxon>
        <taxon>Gigasporaceae</taxon>
        <taxon>Gigaspora</taxon>
    </lineage>
</organism>
<keyword evidence="1" id="KW-1133">Transmembrane helix</keyword>
<keyword evidence="1" id="KW-0472">Membrane</keyword>
<evidence type="ECO:0000313" key="2">
    <source>
        <dbReference type="EMBL" id="RIB05066.1"/>
    </source>
</evidence>
<comment type="caution">
    <text evidence="2">The sequence shown here is derived from an EMBL/GenBank/DDBJ whole genome shotgun (WGS) entry which is preliminary data.</text>
</comment>
<dbReference type="EMBL" id="QKWP01002054">
    <property type="protein sequence ID" value="RIB05066.1"/>
    <property type="molecule type" value="Genomic_DNA"/>
</dbReference>
<dbReference type="OrthoDB" id="10532228at2759"/>
<reference evidence="2 3" key="1">
    <citation type="submission" date="2018-06" db="EMBL/GenBank/DDBJ databases">
        <title>Comparative genomics reveals the genomic features of Rhizophagus irregularis, R. cerebriforme, R. diaphanum and Gigaspora rosea, and their symbiotic lifestyle signature.</title>
        <authorList>
            <person name="Morin E."/>
            <person name="San Clemente H."/>
            <person name="Chen E.C.H."/>
            <person name="De La Providencia I."/>
            <person name="Hainaut M."/>
            <person name="Kuo A."/>
            <person name="Kohler A."/>
            <person name="Murat C."/>
            <person name="Tang N."/>
            <person name="Roy S."/>
            <person name="Loubradou J."/>
            <person name="Henrissat B."/>
            <person name="Grigoriev I.V."/>
            <person name="Corradi N."/>
            <person name="Roux C."/>
            <person name="Martin F.M."/>
        </authorList>
    </citation>
    <scope>NUCLEOTIDE SEQUENCE [LARGE SCALE GENOMIC DNA]</scope>
    <source>
        <strain evidence="2 3">DAOM 194757</strain>
    </source>
</reference>
<accession>A0A397UD56</accession>
<dbReference type="AlphaFoldDB" id="A0A397UD56"/>
<feature type="transmembrane region" description="Helical" evidence="1">
    <location>
        <begin position="17"/>
        <end position="40"/>
    </location>
</feature>
<sequence length="108" mass="12336">MGFCLLGLRLFSGSLSFWWIFVSLVILLVVDFITAFKLLFRGTRDGFTKIHFESYEVKGTDKTLGSYNPISWDKLTEGLRREIEEALESLLLKSLAVSLFETGLSDKY</sequence>
<keyword evidence="1" id="KW-0812">Transmembrane</keyword>
<gene>
    <name evidence="2" type="ORF">C2G38_2220662</name>
</gene>
<evidence type="ECO:0000313" key="3">
    <source>
        <dbReference type="Proteomes" id="UP000266673"/>
    </source>
</evidence>
<name>A0A397UD56_9GLOM</name>
<dbReference type="Proteomes" id="UP000266673">
    <property type="component" value="Unassembled WGS sequence"/>
</dbReference>
<protein>
    <submittedName>
        <fullName evidence="2">Uncharacterized protein</fullName>
    </submittedName>
</protein>
<evidence type="ECO:0000256" key="1">
    <source>
        <dbReference type="SAM" id="Phobius"/>
    </source>
</evidence>